<dbReference type="KEGG" id="cga:Celgi_2021"/>
<dbReference type="HOGENOM" id="CLU_136034_2_7_11"/>
<accession>F7ZZA6</accession>
<dbReference type="AlphaFoldDB" id="F7ZZA6"/>
<evidence type="ECO:0000313" key="3">
    <source>
        <dbReference type="Proteomes" id="UP000000485"/>
    </source>
</evidence>
<keyword evidence="3" id="KW-1185">Reference proteome</keyword>
<feature type="domain" description="LysM" evidence="1">
    <location>
        <begin position="75"/>
        <end position="125"/>
    </location>
</feature>
<dbReference type="PROSITE" id="PS51782">
    <property type="entry name" value="LYSM"/>
    <property type="match status" value="1"/>
</dbReference>
<dbReference type="eggNOG" id="COG1388">
    <property type="taxonomic scope" value="Bacteria"/>
</dbReference>
<dbReference type="Proteomes" id="UP000000485">
    <property type="component" value="Chromosome"/>
</dbReference>
<dbReference type="STRING" id="593907.Celgi_2021"/>
<dbReference type="SUPFAM" id="SSF54106">
    <property type="entry name" value="LysM domain"/>
    <property type="match status" value="1"/>
</dbReference>
<proteinExistence type="predicted"/>
<dbReference type="InterPro" id="IPR018392">
    <property type="entry name" value="LysM"/>
</dbReference>
<reference evidence="3" key="1">
    <citation type="submission" date="2011-04" db="EMBL/GenBank/DDBJ databases">
        <title>Complete sequence of Cellvibrio gilvus ATCC 13127.</title>
        <authorList>
            <person name="Lucas S."/>
            <person name="Han J."/>
            <person name="Lapidus A."/>
            <person name="Cheng J.-F."/>
            <person name="Goodwin L."/>
            <person name="Pitluck S."/>
            <person name="Peters L."/>
            <person name="Munk A."/>
            <person name="Detter J.C."/>
            <person name="Han C."/>
            <person name="Tapia R."/>
            <person name="Land M."/>
            <person name="Hauser L."/>
            <person name="Kyrpides N."/>
            <person name="Ivanova N."/>
            <person name="Ovchinnikova G."/>
            <person name="Pagani I."/>
            <person name="Mead D."/>
            <person name="Brumm P."/>
            <person name="Woyke T."/>
        </authorList>
    </citation>
    <scope>NUCLEOTIDE SEQUENCE [LARGE SCALE GENOMIC DNA]</scope>
    <source>
        <strain evidence="3">ATCC 13127 / NRRL B-14078</strain>
    </source>
</reference>
<dbReference type="EMBL" id="CP002665">
    <property type="protein sequence ID" value="AEI12522.1"/>
    <property type="molecule type" value="Genomic_DNA"/>
</dbReference>
<dbReference type="InterPro" id="IPR036779">
    <property type="entry name" value="LysM_dom_sf"/>
</dbReference>
<protein>
    <submittedName>
        <fullName evidence="2">Peptidoglycan-binding lysin domain protein</fullName>
    </submittedName>
</protein>
<dbReference type="SMART" id="SM00257">
    <property type="entry name" value="LysM"/>
    <property type="match status" value="1"/>
</dbReference>
<dbReference type="OrthoDB" id="5084290at2"/>
<evidence type="ECO:0000313" key="2">
    <source>
        <dbReference type="EMBL" id="AEI12522.1"/>
    </source>
</evidence>
<evidence type="ECO:0000259" key="1">
    <source>
        <dbReference type="PROSITE" id="PS51782"/>
    </source>
</evidence>
<sequence>MSAMVIGGAVRGGGAAMPVLVRPARARRTSSQPALHLTRRGRAVLVGLALVLVAFAVALGARAAVAAGDGDVRIDRHVVQPGETMWSIAESSRGAGESVQDQVRELVRVNGLSGAHLTAGQELVVPRG</sequence>
<dbReference type="Pfam" id="PF01476">
    <property type="entry name" value="LysM"/>
    <property type="match status" value="1"/>
</dbReference>
<organism evidence="2 3">
    <name type="scientific">Cellulomonas gilvus (strain ATCC 13127 / NRRL B-14078)</name>
    <name type="common">Cellvibrio gilvus</name>
    <dbReference type="NCBI Taxonomy" id="593907"/>
    <lineage>
        <taxon>Bacteria</taxon>
        <taxon>Bacillati</taxon>
        <taxon>Actinomycetota</taxon>
        <taxon>Actinomycetes</taxon>
        <taxon>Micrococcales</taxon>
        <taxon>Cellulomonadaceae</taxon>
        <taxon>Cellulomonas</taxon>
    </lineage>
</organism>
<name>F7ZZA6_CELGA</name>
<gene>
    <name evidence="2" type="ordered locus">Celgi_2021</name>
</gene>
<dbReference type="Gene3D" id="3.10.350.10">
    <property type="entry name" value="LysM domain"/>
    <property type="match status" value="1"/>
</dbReference>
<dbReference type="RefSeq" id="WP_013884040.1">
    <property type="nucleotide sequence ID" value="NC_015671.1"/>
</dbReference>
<dbReference type="CDD" id="cd00118">
    <property type="entry name" value="LysM"/>
    <property type="match status" value="1"/>
</dbReference>